<dbReference type="Proteomes" id="UP001642405">
    <property type="component" value="Unassembled WGS sequence"/>
</dbReference>
<dbReference type="InterPro" id="IPR001650">
    <property type="entry name" value="Helicase_C-like"/>
</dbReference>
<evidence type="ECO:0000313" key="3">
    <source>
        <dbReference type="EMBL" id="CAK7237305.1"/>
    </source>
</evidence>
<feature type="region of interest" description="Disordered" evidence="1">
    <location>
        <begin position="538"/>
        <end position="689"/>
    </location>
</feature>
<evidence type="ECO:0000313" key="4">
    <source>
        <dbReference type="Proteomes" id="UP001642405"/>
    </source>
</evidence>
<accession>A0ABP0D2H3</accession>
<protein>
    <recommendedName>
        <fullName evidence="2">Helicase C-terminal domain-containing protein</fullName>
    </recommendedName>
</protein>
<feature type="region of interest" description="Disordered" evidence="1">
    <location>
        <begin position="392"/>
        <end position="504"/>
    </location>
</feature>
<evidence type="ECO:0000256" key="1">
    <source>
        <dbReference type="SAM" id="MobiDB-lite"/>
    </source>
</evidence>
<organism evidence="3 4">
    <name type="scientific">Sporothrix curviconia</name>
    <dbReference type="NCBI Taxonomy" id="1260050"/>
    <lineage>
        <taxon>Eukaryota</taxon>
        <taxon>Fungi</taxon>
        <taxon>Dikarya</taxon>
        <taxon>Ascomycota</taxon>
        <taxon>Pezizomycotina</taxon>
        <taxon>Sordariomycetes</taxon>
        <taxon>Sordariomycetidae</taxon>
        <taxon>Ophiostomatales</taxon>
        <taxon>Ophiostomataceae</taxon>
        <taxon>Sporothrix</taxon>
    </lineage>
</organism>
<evidence type="ECO:0000259" key="2">
    <source>
        <dbReference type="SMART" id="SM00490"/>
    </source>
</evidence>
<feature type="compositionally biased region" description="Acidic residues" evidence="1">
    <location>
        <begin position="420"/>
        <end position="434"/>
    </location>
</feature>
<dbReference type="EMBL" id="CAWUHB010000146">
    <property type="protein sequence ID" value="CAK7237305.1"/>
    <property type="molecule type" value="Genomic_DNA"/>
</dbReference>
<feature type="compositionally biased region" description="Acidic residues" evidence="1">
    <location>
        <begin position="577"/>
        <end position="586"/>
    </location>
</feature>
<dbReference type="Pfam" id="PF00271">
    <property type="entry name" value="Helicase_C"/>
    <property type="match status" value="1"/>
</dbReference>
<feature type="domain" description="Helicase C-terminal" evidence="2">
    <location>
        <begin position="159"/>
        <end position="245"/>
    </location>
</feature>
<proteinExistence type="predicted"/>
<dbReference type="SUPFAM" id="SSF52540">
    <property type="entry name" value="P-loop containing nucleoside triphosphate hydrolases"/>
    <property type="match status" value="1"/>
</dbReference>
<dbReference type="InterPro" id="IPR027417">
    <property type="entry name" value="P-loop_NTPase"/>
</dbReference>
<name>A0ABP0D2H3_9PEZI</name>
<dbReference type="Gene3D" id="3.40.50.300">
    <property type="entry name" value="P-loop containing nucleotide triphosphate hydrolases"/>
    <property type="match status" value="1"/>
</dbReference>
<dbReference type="SMART" id="SM00490">
    <property type="entry name" value="HELICc"/>
    <property type="match status" value="1"/>
</dbReference>
<reference evidence="3 4" key="1">
    <citation type="submission" date="2024-01" db="EMBL/GenBank/DDBJ databases">
        <authorList>
            <person name="Allen C."/>
            <person name="Tagirdzhanova G."/>
        </authorList>
    </citation>
    <scope>NUCLEOTIDE SEQUENCE [LARGE SCALE GENOMIC DNA]</scope>
</reference>
<keyword evidence="4" id="KW-1185">Reference proteome</keyword>
<feature type="compositionally biased region" description="Acidic residues" evidence="1">
    <location>
        <begin position="660"/>
        <end position="674"/>
    </location>
</feature>
<gene>
    <name evidence="3" type="ORF">SCUCBS95973_009915</name>
</gene>
<feature type="compositionally biased region" description="Basic residues" evidence="1">
    <location>
        <begin position="404"/>
        <end position="413"/>
    </location>
</feature>
<sequence length="689" mass="74826">MKTPQLLPSGKTTYPGESIPPYTVTTQLVRPAPALLDALATSLATGAGENVTRTNARLAAVLGFDPASALLLAGHHGTHAQLGASDAQRLSCLPPLQAVGWLWTKINRDPLVMSPTGRIQSVLALCRNSPSLCYVLLKLLQYKHDNERCLVAFDSHWAQELTLLCTSLLGLRVGCIRAGNKPAERTRLTEEFNDPTSNMDAFFLTLALGSYGVNFHRNCHRGLIAQFSFSFNVLHQFVGRLVRMGQSQKVTVEIIKCDGTRHHLQEAALGDKWVSQLASTITLPAGVADDLARLALAEVVKAHWGQSCNRLAWAVRRPPRLTDWETEDVVQLGHFLSRVTAMGLTAGGDLGTRLRSHLRRFFDYADELFALEKQPTNAEDLLRALQDLVRRRKEADEAKPATPRPRRASKHKAPQTPDAAGDDDDDDADADDDTDRSRQKPSGKRAAAVLSRTVVNLPRRNLLDSDSEEEARGEAAFSLDQGDGSPRDEVALPATPMGPKAAQPALSPLSALFSEPVSSLPFPLGPLSPTVEVALRRTSRPTPALASPARSATLVPGDTDPAEDQALPARSRLDGASSDEGDEDEPVLAQQQGHKRAGSKLDGRVVHKRRRMEIPDTEGLASSSGDERGIDIPDTESITNLNDEEDIMPKPASGHVGSSSDEDEEKDKDDDDLVVDFLNMEGMDDGDEF</sequence>
<comment type="caution">
    <text evidence="3">The sequence shown here is derived from an EMBL/GenBank/DDBJ whole genome shotgun (WGS) entry which is preliminary data.</text>
</comment>